<proteinExistence type="predicted"/>
<dbReference type="EMBL" id="AP003267">
    <property type="protein sequence ID" value="BAD87264.1"/>
    <property type="molecule type" value="Genomic_DNA"/>
</dbReference>
<dbReference type="AlphaFoldDB" id="Q5JMP0"/>
<reference evidence="2" key="1">
    <citation type="journal article" date="2002" name="Nature">
        <title>The genome sequence and structure of rice chromosome 1.</title>
        <authorList>
            <person name="Sasaki T."/>
            <person name="Matsumoto T."/>
            <person name="Yamamoto K."/>
            <person name="Sakata K."/>
            <person name="Baba T."/>
            <person name="Katayose Y."/>
            <person name="Wu J."/>
            <person name="Niimura Y."/>
            <person name="Cheng Z."/>
            <person name="Nagamura Y."/>
            <person name="Antonio B.A."/>
            <person name="Kanamori H."/>
            <person name="Hosokawa S."/>
            <person name="Masukawa M."/>
            <person name="Arikawa K."/>
            <person name="Chiden Y."/>
            <person name="Hayashi M."/>
            <person name="Okamoto M."/>
            <person name="Ando T."/>
            <person name="Aoki H."/>
            <person name="Arita K."/>
            <person name="Hamada M."/>
            <person name="Harada C."/>
            <person name="Hijishita S."/>
            <person name="Honda M."/>
            <person name="Ichikawa Y."/>
            <person name="Idonuma A."/>
            <person name="Iijima M."/>
            <person name="Ikeda M."/>
            <person name="Ikeno M."/>
            <person name="Itoh S."/>
            <person name="Itoh T."/>
            <person name="Itoh Y."/>
            <person name="Itoh Y."/>
            <person name="Iwabuchi A."/>
            <person name="Kamiya K."/>
            <person name="Karasawa W."/>
            <person name="Katagiri S."/>
            <person name="Kikuta A."/>
            <person name="Kobayashi N."/>
            <person name="Kono I."/>
            <person name="Machita K."/>
            <person name="Maehara T."/>
            <person name="Mizuno H."/>
            <person name="Mizubayashi T."/>
            <person name="Mukai Y."/>
            <person name="Nagasaki H."/>
            <person name="Nakashima M."/>
            <person name="Nakama Y."/>
            <person name="Nakamichi Y."/>
            <person name="Nakamura M."/>
            <person name="Namiki N."/>
            <person name="Negishi M."/>
            <person name="Ohta I."/>
            <person name="Ono N."/>
            <person name="Saji S."/>
            <person name="Sakai K."/>
            <person name="Shibata M."/>
            <person name="Shimokawa T."/>
            <person name="Shomura A."/>
            <person name="Song J."/>
            <person name="Takazaki Y."/>
            <person name="Terasawa K."/>
            <person name="Tsuji K."/>
            <person name="Waki K."/>
            <person name="Yamagata H."/>
            <person name="Yamane H."/>
            <person name="Yoshiki S."/>
            <person name="Yoshihara R."/>
            <person name="Yukawa K."/>
            <person name="Zhong H."/>
            <person name="Iwama H."/>
            <person name="Endo T."/>
            <person name="Ito H."/>
            <person name="Hahn J.H."/>
            <person name="Kim H.I."/>
            <person name="Eun M.Y."/>
            <person name="Yano M."/>
            <person name="Jiang J."/>
            <person name="Gojobori T."/>
        </authorList>
    </citation>
    <scope>NUCLEOTIDE SEQUENCE [LARGE SCALE GENOMIC DNA]</scope>
</reference>
<gene>
    <name evidence="2" type="primary">P0496H05.9</name>
</gene>
<accession>Q5JMP0</accession>
<dbReference type="Proteomes" id="UP000817658">
    <property type="component" value="Chromosome 1"/>
</dbReference>
<evidence type="ECO:0000313" key="2">
    <source>
        <dbReference type="EMBL" id="BAD87264.1"/>
    </source>
</evidence>
<name>Q5JMP0_ORYSJ</name>
<sequence length="238" mass="24569">MVAGAKQGKGLVAGRPGLRCHVDAFRHRRGRGGGTVGAVDKRATLLPEGGGEDSSEEGGAGSPEPPVTPEKLIPKMILFWGARVTGAVVQQDGAREASAVLLPQWRIGGGRWRWEGEVGIGFRGRAWEAADQRWVADKGGRRGGAVGLAAGGGPVMVAGAKRGKGEEAGRPGPRRRGQGGSTVGKVEKRANLLPEGGGEDSSEEGGVGSPEPLVVAAPLPRTENSDGLLDFSQFDPFE</sequence>
<evidence type="ECO:0000256" key="1">
    <source>
        <dbReference type="SAM" id="MobiDB-lite"/>
    </source>
</evidence>
<protein>
    <submittedName>
        <fullName evidence="2">Uncharacterized protein</fullName>
    </submittedName>
</protein>
<feature type="region of interest" description="Disordered" evidence="1">
    <location>
        <begin position="160"/>
        <end position="238"/>
    </location>
</feature>
<organism evidence="2">
    <name type="scientific">Oryza sativa subsp. japonica</name>
    <name type="common">Rice</name>
    <dbReference type="NCBI Taxonomy" id="39947"/>
    <lineage>
        <taxon>Eukaryota</taxon>
        <taxon>Viridiplantae</taxon>
        <taxon>Streptophyta</taxon>
        <taxon>Embryophyta</taxon>
        <taxon>Tracheophyta</taxon>
        <taxon>Spermatophyta</taxon>
        <taxon>Magnoliopsida</taxon>
        <taxon>Liliopsida</taxon>
        <taxon>Poales</taxon>
        <taxon>Poaceae</taxon>
        <taxon>BOP clade</taxon>
        <taxon>Oryzoideae</taxon>
        <taxon>Oryzeae</taxon>
        <taxon>Oryzinae</taxon>
        <taxon>Oryza</taxon>
        <taxon>Oryza sativa</taxon>
    </lineage>
</organism>
<feature type="region of interest" description="Disordered" evidence="1">
    <location>
        <begin position="31"/>
        <end position="69"/>
    </location>
</feature>